<protein>
    <submittedName>
        <fullName evidence="2">Uncharacterized protein</fullName>
    </submittedName>
</protein>
<evidence type="ECO:0000256" key="1">
    <source>
        <dbReference type="SAM" id="Phobius"/>
    </source>
</evidence>
<accession>A0A0F7L244</accession>
<organism evidence="2">
    <name type="scientific">uncultured marine virus</name>
    <dbReference type="NCBI Taxonomy" id="186617"/>
    <lineage>
        <taxon>Viruses</taxon>
        <taxon>environmental samples</taxon>
    </lineage>
</organism>
<name>A0A0F7L244_9VIRU</name>
<feature type="transmembrane region" description="Helical" evidence="1">
    <location>
        <begin position="36"/>
        <end position="60"/>
    </location>
</feature>
<dbReference type="EMBL" id="KR029577">
    <property type="protein sequence ID" value="AKH45915.1"/>
    <property type="molecule type" value="Genomic_DNA"/>
</dbReference>
<sequence>MNPCNPEPLQLPMKKDYNAKKIWHLLREEDAKDPDLLGNVIFLLMLAALTLASMVAFIIVEVSK</sequence>
<keyword evidence="1" id="KW-0812">Transmembrane</keyword>
<evidence type="ECO:0000313" key="2">
    <source>
        <dbReference type="EMBL" id="AKH45915.1"/>
    </source>
</evidence>
<keyword evidence="1" id="KW-0472">Membrane</keyword>
<keyword evidence="1" id="KW-1133">Transmembrane helix</keyword>
<reference evidence="2" key="2">
    <citation type="submission" date="2015-03" db="EMBL/GenBank/DDBJ databases">
        <authorList>
            <person name="Chow C.-E.T."/>
            <person name="Winget D.M."/>
            <person name="White R.A.III."/>
            <person name="Hallam S.J."/>
            <person name="Suttle C.A."/>
        </authorList>
    </citation>
    <scope>NUCLEOTIDE SEQUENCE</scope>
    <source>
        <strain evidence="2">Anoxic3_1</strain>
    </source>
</reference>
<reference evidence="2" key="1">
    <citation type="journal article" date="2015" name="Front. Microbiol.">
        <title>Combining genomic sequencing methods to explore viral diversity and reveal potential virus-host interactions.</title>
        <authorList>
            <person name="Chow C.E."/>
            <person name="Winget D.M."/>
            <person name="White R.A.III."/>
            <person name="Hallam S.J."/>
            <person name="Suttle C.A."/>
        </authorList>
    </citation>
    <scope>NUCLEOTIDE SEQUENCE</scope>
    <source>
        <strain evidence="2">Anoxic3_1</strain>
    </source>
</reference>
<proteinExistence type="predicted"/>